<proteinExistence type="predicted"/>
<dbReference type="AlphaFoldDB" id="A0A2P5A571"/>
<organism evidence="1 2">
    <name type="scientific">Parasponia andersonii</name>
    <name type="common">Sponia andersonii</name>
    <dbReference type="NCBI Taxonomy" id="3476"/>
    <lineage>
        <taxon>Eukaryota</taxon>
        <taxon>Viridiplantae</taxon>
        <taxon>Streptophyta</taxon>
        <taxon>Embryophyta</taxon>
        <taxon>Tracheophyta</taxon>
        <taxon>Spermatophyta</taxon>
        <taxon>Magnoliopsida</taxon>
        <taxon>eudicotyledons</taxon>
        <taxon>Gunneridae</taxon>
        <taxon>Pentapetalae</taxon>
        <taxon>rosids</taxon>
        <taxon>fabids</taxon>
        <taxon>Rosales</taxon>
        <taxon>Cannabaceae</taxon>
        <taxon>Parasponia</taxon>
    </lineage>
</organism>
<name>A0A2P5A571_PARAD</name>
<dbReference type="Proteomes" id="UP000237105">
    <property type="component" value="Unassembled WGS sequence"/>
</dbReference>
<reference evidence="2" key="1">
    <citation type="submission" date="2016-06" db="EMBL/GenBank/DDBJ databases">
        <title>Parallel loss of symbiosis genes in relatives of nitrogen-fixing non-legume Parasponia.</title>
        <authorList>
            <person name="Van Velzen R."/>
            <person name="Holmer R."/>
            <person name="Bu F."/>
            <person name="Rutten L."/>
            <person name="Van Zeijl A."/>
            <person name="Liu W."/>
            <person name="Santuari L."/>
            <person name="Cao Q."/>
            <person name="Sharma T."/>
            <person name="Shen D."/>
            <person name="Roswanjaya Y."/>
            <person name="Wardhani T."/>
            <person name="Kalhor M.S."/>
            <person name="Jansen J."/>
            <person name="Van den Hoogen J."/>
            <person name="Gungor B."/>
            <person name="Hartog M."/>
            <person name="Hontelez J."/>
            <person name="Verver J."/>
            <person name="Yang W.-C."/>
            <person name="Schijlen E."/>
            <person name="Repin R."/>
            <person name="Schilthuizen M."/>
            <person name="Schranz E."/>
            <person name="Heidstra R."/>
            <person name="Miyata K."/>
            <person name="Fedorova E."/>
            <person name="Kohlen W."/>
            <person name="Bisseling T."/>
            <person name="Smit S."/>
            <person name="Geurts R."/>
        </authorList>
    </citation>
    <scope>NUCLEOTIDE SEQUENCE [LARGE SCALE GENOMIC DNA]</scope>
    <source>
        <strain evidence="2">cv. WU1-14</strain>
    </source>
</reference>
<sequence length="41" mass="4629">MGDGSKKYRRFLTKTDGAITELRVVLKKTNTVDVEGNEKET</sequence>
<dbReference type="EMBL" id="JXTB01000965">
    <property type="protein sequence ID" value="PON31649.1"/>
    <property type="molecule type" value="Genomic_DNA"/>
</dbReference>
<keyword evidence="2" id="KW-1185">Reference proteome</keyword>
<evidence type="ECO:0000313" key="2">
    <source>
        <dbReference type="Proteomes" id="UP000237105"/>
    </source>
</evidence>
<protein>
    <submittedName>
        <fullName evidence="1">Uncharacterized protein</fullName>
    </submittedName>
</protein>
<comment type="caution">
    <text evidence="1">The sequence shown here is derived from an EMBL/GenBank/DDBJ whole genome shotgun (WGS) entry which is preliminary data.</text>
</comment>
<evidence type="ECO:0000313" key="1">
    <source>
        <dbReference type="EMBL" id="PON31649.1"/>
    </source>
</evidence>
<accession>A0A2P5A571</accession>
<gene>
    <name evidence="1" type="ORF">PanWU01x14_368210</name>
</gene>